<dbReference type="InterPro" id="IPR006283">
    <property type="entry name" value="ThiL-like"/>
</dbReference>
<evidence type="ECO:0000256" key="2">
    <source>
        <dbReference type="SAM" id="MobiDB-lite"/>
    </source>
</evidence>
<feature type="binding site" evidence="1">
    <location>
        <position position="78"/>
    </location>
    <ligand>
        <name>Mg(2+)</name>
        <dbReference type="ChEBI" id="CHEBI:18420"/>
        <label>3</label>
    </ligand>
</feature>
<keyword evidence="1" id="KW-0460">Magnesium</keyword>
<feature type="binding site" evidence="1">
    <location>
        <position position="49"/>
    </location>
    <ligand>
        <name>Mg(2+)</name>
        <dbReference type="ChEBI" id="CHEBI:18420"/>
        <label>2</label>
    </ligand>
</feature>
<dbReference type="UniPathway" id="UPA00060">
    <property type="reaction ID" value="UER00142"/>
</dbReference>
<feature type="binding site" evidence="1">
    <location>
        <position position="33"/>
    </location>
    <ligand>
        <name>Mg(2+)</name>
        <dbReference type="ChEBI" id="CHEBI:18420"/>
        <label>3</label>
    </ligand>
</feature>
<dbReference type="CDD" id="cd02194">
    <property type="entry name" value="ThiL"/>
    <property type="match status" value="1"/>
</dbReference>
<keyword evidence="5" id="KW-1185">Reference proteome</keyword>
<feature type="binding site" evidence="1">
    <location>
        <position position="47"/>
    </location>
    <ligand>
        <name>Mg(2+)</name>
        <dbReference type="ChEBI" id="CHEBI:18420"/>
        <label>4</label>
    </ligand>
</feature>
<accession>A0A7W3JBG7</accession>
<evidence type="ECO:0000313" key="5">
    <source>
        <dbReference type="Proteomes" id="UP000540568"/>
    </source>
</evidence>
<dbReference type="GO" id="GO:0005524">
    <property type="term" value="F:ATP binding"/>
    <property type="evidence" value="ECO:0007669"/>
    <property type="project" value="UniProtKB-UniRule"/>
</dbReference>
<gene>
    <name evidence="1" type="primary">thiL</name>
    <name evidence="4" type="ORF">FHX71_003670</name>
</gene>
<dbReference type="GO" id="GO:0000287">
    <property type="term" value="F:magnesium ion binding"/>
    <property type="evidence" value="ECO:0007669"/>
    <property type="project" value="UniProtKB-UniRule"/>
</dbReference>
<keyword evidence="1" id="KW-0784">Thiamine biosynthesis</keyword>
<name>A0A7W3JBG7_9MICO</name>
<dbReference type="GO" id="GO:0009228">
    <property type="term" value="P:thiamine biosynthetic process"/>
    <property type="evidence" value="ECO:0007669"/>
    <property type="project" value="UniProtKB-KW"/>
</dbReference>
<dbReference type="SUPFAM" id="SSF55326">
    <property type="entry name" value="PurM N-terminal domain-like"/>
    <property type="match status" value="1"/>
</dbReference>
<feature type="binding site" evidence="1">
    <location>
        <position position="78"/>
    </location>
    <ligand>
        <name>Mg(2+)</name>
        <dbReference type="ChEBI" id="CHEBI:18420"/>
        <label>2</label>
    </ligand>
</feature>
<feature type="binding site" evidence="1">
    <location>
        <begin position="125"/>
        <end position="126"/>
    </location>
    <ligand>
        <name>ATP</name>
        <dbReference type="ChEBI" id="CHEBI:30616"/>
    </ligand>
</feature>
<comment type="miscellaneous">
    <text evidence="1">Reaction mechanism of ThiL seems to utilize a direct, inline transfer of the gamma-phosphate of ATP to TMP rather than a phosphorylated enzyme intermediate.</text>
</comment>
<dbReference type="Pfam" id="PF00586">
    <property type="entry name" value="AIRS"/>
    <property type="match status" value="1"/>
</dbReference>
<dbReference type="HAMAP" id="MF_02128">
    <property type="entry name" value="TMP_kinase"/>
    <property type="match status" value="1"/>
</dbReference>
<dbReference type="PANTHER" id="PTHR30270:SF0">
    <property type="entry name" value="THIAMINE-MONOPHOSPHATE KINASE"/>
    <property type="match status" value="1"/>
</dbReference>
<dbReference type="AlphaFoldDB" id="A0A7W3JBG7"/>
<evidence type="ECO:0000313" key="4">
    <source>
        <dbReference type="EMBL" id="MBA8809694.1"/>
    </source>
</evidence>
<dbReference type="Gene3D" id="3.30.1330.10">
    <property type="entry name" value="PurM-like, N-terminal domain"/>
    <property type="match status" value="1"/>
</dbReference>
<comment type="similarity">
    <text evidence="1">Belongs to the thiamine-monophosphate kinase family.</text>
</comment>
<dbReference type="EC" id="2.7.4.16" evidence="1"/>
<dbReference type="EMBL" id="JACGWV010000002">
    <property type="protein sequence ID" value="MBA8809694.1"/>
    <property type="molecule type" value="Genomic_DNA"/>
</dbReference>
<protein>
    <recommendedName>
        <fullName evidence="1">Thiamine-monophosphate kinase</fullName>
        <shortName evidence="1">TMP kinase</shortName>
        <shortName evidence="1">Thiamine-phosphate kinase</shortName>
        <ecNumber evidence="1">2.7.4.16</ecNumber>
    </recommendedName>
</protein>
<feature type="compositionally biased region" description="Gly residues" evidence="2">
    <location>
        <begin position="335"/>
        <end position="344"/>
    </location>
</feature>
<keyword evidence="1" id="KW-0479">Metal-binding</keyword>
<organism evidence="4 5">
    <name type="scientific">Promicromonospora sukumoe</name>
    <dbReference type="NCBI Taxonomy" id="88382"/>
    <lineage>
        <taxon>Bacteria</taxon>
        <taxon>Bacillati</taxon>
        <taxon>Actinomycetota</taxon>
        <taxon>Actinomycetes</taxon>
        <taxon>Micrococcales</taxon>
        <taxon>Promicromonosporaceae</taxon>
        <taxon>Promicromonospora</taxon>
    </lineage>
</organism>
<dbReference type="RefSeq" id="WP_182618939.1">
    <property type="nucleotide sequence ID" value="NZ_BAAATF010000008.1"/>
</dbReference>
<comment type="function">
    <text evidence="1">Catalyzes the ATP-dependent phosphorylation of thiamine-monophosphate (TMP) to form thiamine-pyrophosphate (TPP), the active form of vitamin B1.</text>
</comment>
<feature type="domain" description="PurM-like N-terminal" evidence="3">
    <location>
        <begin position="31"/>
        <end position="141"/>
    </location>
</feature>
<dbReference type="GO" id="GO:0009030">
    <property type="term" value="F:thiamine-phosphate kinase activity"/>
    <property type="evidence" value="ECO:0007669"/>
    <property type="project" value="UniProtKB-UniRule"/>
</dbReference>
<comment type="caution">
    <text evidence="1">Lacks conserved residue(s) required for the propagation of feature annotation.</text>
</comment>
<comment type="pathway">
    <text evidence="1">Cofactor biosynthesis; thiamine diphosphate biosynthesis; thiamine diphosphate from thiamine phosphate: step 1/1.</text>
</comment>
<feature type="binding site" evidence="1">
    <location>
        <position position="364"/>
    </location>
    <ligand>
        <name>substrate</name>
    </ligand>
</feature>
<evidence type="ECO:0000259" key="3">
    <source>
        <dbReference type="Pfam" id="PF00586"/>
    </source>
</evidence>
<keyword evidence="1" id="KW-0547">Nucleotide-binding</keyword>
<feature type="binding site" evidence="1">
    <location>
        <position position="33"/>
    </location>
    <ligand>
        <name>Mg(2+)</name>
        <dbReference type="ChEBI" id="CHEBI:18420"/>
        <label>4</label>
    </ligand>
</feature>
<dbReference type="PIRSF" id="PIRSF005303">
    <property type="entry name" value="Thiam_monoph_kin"/>
    <property type="match status" value="1"/>
</dbReference>
<dbReference type="InterPro" id="IPR036921">
    <property type="entry name" value="PurM-like_N_sf"/>
</dbReference>
<feature type="binding site" evidence="1">
    <location>
        <position position="48"/>
    </location>
    <ligand>
        <name>Mg(2+)</name>
        <dbReference type="ChEBI" id="CHEBI:18420"/>
        <label>1</label>
    </ligand>
</feature>
<feature type="binding site" evidence="1">
    <location>
        <position position="78"/>
    </location>
    <ligand>
        <name>Mg(2+)</name>
        <dbReference type="ChEBI" id="CHEBI:18420"/>
        <label>4</label>
    </ligand>
</feature>
<comment type="caution">
    <text evidence="4">The sequence shown here is derived from an EMBL/GenBank/DDBJ whole genome shotgun (WGS) entry which is preliminary data.</text>
</comment>
<reference evidence="4 5" key="1">
    <citation type="submission" date="2020-07" db="EMBL/GenBank/DDBJ databases">
        <title>Sequencing the genomes of 1000 actinobacteria strains.</title>
        <authorList>
            <person name="Klenk H.-P."/>
        </authorList>
    </citation>
    <scope>NUCLEOTIDE SEQUENCE [LARGE SCALE GENOMIC DNA]</scope>
    <source>
        <strain evidence="4 5">DSM 44121</strain>
    </source>
</reference>
<keyword evidence="1 4" id="KW-0808">Transferase</keyword>
<feature type="binding site" evidence="1">
    <location>
        <position position="235"/>
    </location>
    <ligand>
        <name>Mg(2+)</name>
        <dbReference type="ChEBI" id="CHEBI:18420"/>
        <label>5</label>
    </ligand>
</feature>
<keyword evidence="1" id="KW-0067">ATP-binding</keyword>
<feature type="binding site" evidence="1">
    <location>
        <position position="49"/>
    </location>
    <ligand>
        <name>Mg(2+)</name>
        <dbReference type="ChEBI" id="CHEBI:18420"/>
        <label>1</label>
    </ligand>
</feature>
<dbReference type="Gene3D" id="3.90.650.10">
    <property type="entry name" value="PurM-like C-terminal domain"/>
    <property type="match status" value="1"/>
</dbReference>
<evidence type="ECO:0000256" key="1">
    <source>
        <dbReference type="HAMAP-Rule" id="MF_02128"/>
    </source>
</evidence>
<sequence length="369" mass="37027">MTRVRDLSEEQILERILPLLPRGSATLLGPGDDAAVLAAPDGRFVVSTDVLVEDRHFRARWSTGYDVGRRAAAQNLADIAAMGARPTALVTSLVVPGDTDVEWVTGLAKGLADGCSPVGAGAVGGDLASGPCLVVSVTVHGDLEGRDPVLRSGARPGDVVAHAGVQGWSAAGLALLEAGLVRAPLSPVPLEVGDDVVLEDAWERLVAAHLRPEPPLDAGVAAADAGATAMLDLSDGLLRDAGRIAAASGVRIDLDAGAFPADREALRSAARAVAVAAGMGDPGWGPGRADIDGVLDGWIFGGGEDHGLLATFPAGARLPEGWSAVGRVLAQDSAGGDGAGGAAGEGTAPAVTIGGEKPAVGPGWDHFRA</sequence>
<feature type="binding site" evidence="1">
    <location>
        <position position="234"/>
    </location>
    <ligand>
        <name>ATP</name>
        <dbReference type="ChEBI" id="CHEBI:30616"/>
    </ligand>
</feature>
<feature type="binding site" evidence="1">
    <location>
        <position position="56"/>
    </location>
    <ligand>
        <name>substrate</name>
    </ligand>
</feature>
<dbReference type="NCBIfam" id="TIGR01379">
    <property type="entry name" value="thiL"/>
    <property type="match status" value="1"/>
</dbReference>
<dbReference type="InterPro" id="IPR036676">
    <property type="entry name" value="PurM-like_C_sf"/>
</dbReference>
<feature type="region of interest" description="Disordered" evidence="2">
    <location>
        <begin position="334"/>
        <end position="369"/>
    </location>
</feature>
<feature type="binding site" evidence="1">
    <location>
        <position position="151"/>
    </location>
    <ligand>
        <name>ATP</name>
        <dbReference type="ChEBI" id="CHEBI:30616"/>
    </ligand>
</feature>
<dbReference type="Proteomes" id="UP000540568">
    <property type="component" value="Unassembled WGS sequence"/>
</dbReference>
<proteinExistence type="inferred from homology"/>
<comment type="catalytic activity">
    <reaction evidence="1">
        <text>thiamine phosphate + ATP = thiamine diphosphate + ADP</text>
        <dbReference type="Rhea" id="RHEA:15913"/>
        <dbReference type="ChEBI" id="CHEBI:30616"/>
        <dbReference type="ChEBI" id="CHEBI:37575"/>
        <dbReference type="ChEBI" id="CHEBI:58937"/>
        <dbReference type="ChEBI" id="CHEBI:456216"/>
        <dbReference type="EC" id="2.7.4.16"/>
    </reaction>
</comment>
<dbReference type="GO" id="GO:0009229">
    <property type="term" value="P:thiamine diphosphate biosynthetic process"/>
    <property type="evidence" value="ECO:0007669"/>
    <property type="project" value="UniProtKB-UniRule"/>
</dbReference>
<feature type="binding site" evidence="1">
    <location>
        <position position="232"/>
    </location>
    <ligand>
        <name>Mg(2+)</name>
        <dbReference type="ChEBI" id="CHEBI:18420"/>
        <label>3</label>
    </ligand>
</feature>
<keyword evidence="1 4" id="KW-0418">Kinase</keyword>
<dbReference type="PANTHER" id="PTHR30270">
    <property type="entry name" value="THIAMINE-MONOPHOSPHATE KINASE"/>
    <property type="match status" value="1"/>
</dbReference>
<dbReference type="InterPro" id="IPR016188">
    <property type="entry name" value="PurM-like_N"/>
</dbReference>
<feature type="binding site" evidence="1">
    <location>
        <position position="126"/>
    </location>
    <ligand>
        <name>Mg(2+)</name>
        <dbReference type="ChEBI" id="CHEBI:18420"/>
        <label>1</label>
    </ligand>
</feature>
<dbReference type="SUPFAM" id="SSF56042">
    <property type="entry name" value="PurM C-terminal domain-like"/>
    <property type="match status" value="1"/>
</dbReference>
<dbReference type="NCBIfam" id="NF004351">
    <property type="entry name" value="PRK05731.1-4"/>
    <property type="match status" value="1"/>
</dbReference>
<feature type="binding site" evidence="1">
    <location>
        <position position="304"/>
    </location>
    <ligand>
        <name>substrate</name>
    </ligand>
</feature>